<dbReference type="GO" id="GO:0003677">
    <property type="term" value="F:DNA binding"/>
    <property type="evidence" value="ECO:0007669"/>
    <property type="project" value="UniProtKB-KW"/>
</dbReference>
<dbReference type="GO" id="GO:0004386">
    <property type="term" value="F:helicase activity"/>
    <property type="evidence" value="ECO:0007669"/>
    <property type="project" value="UniProtKB-KW"/>
</dbReference>
<comment type="subcellular location">
    <subcellularLocation>
        <location evidence="1">Nucleus</location>
    </subcellularLocation>
</comment>
<dbReference type="PANTHER" id="PTHR45797:SF1">
    <property type="entry name" value="HELICASE ARIP4"/>
    <property type="match status" value="1"/>
</dbReference>
<keyword evidence="3" id="KW-0547">Nucleotide-binding</keyword>
<keyword evidence="5" id="KW-0347">Helicase</keyword>
<dbReference type="Gene3D" id="3.40.50.300">
    <property type="entry name" value="P-loop containing nucleotide triphosphate hydrolases"/>
    <property type="match status" value="1"/>
</dbReference>
<feature type="region of interest" description="Disordered" evidence="9">
    <location>
        <begin position="656"/>
        <end position="692"/>
    </location>
</feature>
<evidence type="ECO:0000259" key="11">
    <source>
        <dbReference type="PROSITE" id="PS51194"/>
    </source>
</evidence>
<dbReference type="PANTHER" id="PTHR45797">
    <property type="entry name" value="RAD54-LIKE"/>
    <property type="match status" value="1"/>
</dbReference>
<evidence type="ECO:0000256" key="5">
    <source>
        <dbReference type="ARBA" id="ARBA00022806"/>
    </source>
</evidence>
<dbReference type="Proteomes" id="UP000799436">
    <property type="component" value="Unassembled WGS sequence"/>
</dbReference>
<accession>A0A6G1L2R1</accession>
<evidence type="ECO:0000259" key="10">
    <source>
        <dbReference type="PROSITE" id="PS51192"/>
    </source>
</evidence>
<keyword evidence="8" id="KW-0539">Nucleus</keyword>
<evidence type="ECO:0000256" key="4">
    <source>
        <dbReference type="ARBA" id="ARBA00022801"/>
    </source>
</evidence>
<evidence type="ECO:0000256" key="8">
    <source>
        <dbReference type="ARBA" id="ARBA00023242"/>
    </source>
</evidence>
<evidence type="ECO:0008006" key="14">
    <source>
        <dbReference type="Google" id="ProtNLM"/>
    </source>
</evidence>
<dbReference type="GO" id="GO:0005634">
    <property type="term" value="C:nucleus"/>
    <property type="evidence" value="ECO:0007669"/>
    <property type="project" value="UniProtKB-SubCell"/>
</dbReference>
<feature type="domain" description="Helicase C-terminal" evidence="11">
    <location>
        <begin position="425"/>
        <end position="571"/>
    </location>
</feature>
<keyword evidence="6" id="KW-0067">ATP-binding</keyword>
<evidence type="ECO:0000256" key="2">
    <source>
        <dbReference type="ARBA" id="ARBA00007025"/>
    </source>
</evidence>
<dbReference type="InterPro" id="IPR027417">
    <property type="entry name" value="P-loop_NTPase"/>
</dbReference>
<dbReference type="EMBL" id="ML995867">
    <property type="protein sequence ID" value="KAF2766718.1"/>
    <property type="molecule type" value="Genomic_DNA"/>
</dbReference>
<dbReference type="InterPro" id="IPR014001">
    <property type="entry name" value="Helicase_ATP-bd"/>
</dbReference>
<evidence type="ECO:0000256" key="9">
    <source>
        <dbReference type="SAM" id="MobiDB-lite"/>
    </source>
</evidence>
<dbReference type="PROSITE" id="PS51192">
    <property type="entry name" value="HELICASE_ATP_BIND_1"/>
    <property type="match status" value="1"/>
</dbReference>
<keyword evidence="13" id="KW-1185">Reference proteome</keyword>
<evidence type="ECO:0000256" key="6">
    <source>
        <dbReference type="ARBA" id="ARBA00022840"/>
    </source>
</evidence>
<evidence type="ECO:0000256" key="3">
    <source>
        <dbReference type="ARBA" id="ARBA00022741"/>
    </source>
</evidence>
<dbReference type="InterPro" id="IPR038718">
    <property type="entry name" value="SNF2-like_sf"/>
</dbReference>
<protein>
    <recommendedName>
        <fullName evidence="14">P-loop containing nucleoside triphosphate hydrolase protein</fullName>
    </recommendedName>
</protein>
<keyword evidence="7" id="KW-0238">DNA-binding</keyword>
<dbReference type="InterPro" id="IPR001650">
    <property type="entry name" value="Helicase_C-like"/>
</dbReference>
<dbReference type="Pfam" id="PF00271">
    <property type="entry name" value="Helicase_C"/>
    <property type="match status" value="1"/>
</dbReference>
<dbReference type="AlphaFoldDB" id="A0A6G1L2R1"/>
<dbReference type="Pfam" id="PF00176">
    <property type="entry name" value="SNF2-rel_dom"/>
    <property type="match status" value="1"/>
</dbReference>
<comment type="similarity">
    <text evidence="2">Belongs to the SNF2/RAD54 helicase family.</text>
</comment>
<dbReference type="CDD" id="cd18793">
    <property type="entry name" value="SF2_C_SNF"/>
    <property type="match status" value="1"/>
</dbReference>
<evidence type="ECO:0000313" key="12">
    <source>
        <dbReference type="EMBL" id="KAF2766718.1"/>
    </source>
</evidence>
<reference evidence="12" key="1">
    <citation type="journal article" date="2020" name="Stud. Mycol.">
        <title>101 Dothideomycetes genomes: a test case for predicting lifestyles and emergence of pathogens.</title>
        <authorList>
            <person name="Haridas S."/>
            <person name="Albert R."/>
            <person name="Binder M."/>
            <person name="Bloem J."/>
            <person name="Labutti K."/>
            <person name="Salamov A."/>
            <person name="Andreopoulos B."/>
            <person name="Baker S."/>
            <person name="Barry K."/>
            <person name="Bills G."/>
            <person name="Bluhm B."/>
            <person name="Cannon C."/>
            <person name="Castanera R."/>
            <person name="Culley D."/>
            <person name="Daum C."/>
            <person name="Ezra D."/>
            <person name="Gonzalez J."/>
            <person name="Henrissat B."/>
            <person name="Kuo A."/>
            <person name="Liang C."/>
            <person name="Lipzen A."/>
            <person name="Lutzoni F."/>
            <person name="Magnuson J."/>
            <person name="Mondo S."/>
            <person name="Nolan M."/>
            <person name="Ohm R."/>
            <person name="Pangilinan J."/>
            <person name="Park H.-J."/>
            <person name="Ramirez L."/>
            <person name="Alfaro M."/>
            <person name="Sun H."/>
            <person name="Tritt A."/>
            <person name="Yoshinaga Y."/>
            <person name="Zwiers L.-H."/>
            <person name="Turgeon B."/>
            <person name="Goodwin S."/>
            <person name="Spatafora J."/>
            <person name="Crous P."/>
            <person name="Grigoriev I."/>
        </authorList>
    </citation>
    <scope>NUCLEOTIDE SEQUENCE</scope>
    <source>
        <strain evidence="12">CBS 116005</strain>
    </source>
</reference>
<dbReference type="Gene3D" id="3.40.50.10810">
    <property type="entry name" value="Tandem AAA-ATPase domain"/>
    <property type="match status" value="1"/>
</dbReference>
<dbReference type="InterPro" id="IPR049730">
    <property type="entry name" value="SNF2/RAD54-like_C"/>
</dbReference>
<evidence type="ECO:0000313" key="13">
    <source>
        <dbReference type="Proteomes" id="UP000799436"/>
    </source>
</evidence>
<dbReference type="SUPFAM" id="SSF52540">
    <property type="entry name" value="P-loop containing nucleoside triphosphate hydrolases"/>
    <property type="match status" value="2"/>
</dbReference>
<dbReference type="SMART" id="SM00490">
    <property type="entry name" value="HELICc"/>
    <property type="match status" value="1"/>
</dbReference>
<dbReference type="SMART" id="SM00487">
    <property type="entry name" value="DEXDc"/>
    <property type="match status" value="1"/>
</dbReference>
<feature type="domain" description="Helicase ATP-binding" evidence="10">
    <location>
        <begin position="28"/>
        <end position="237"/>
    </location>
</feature>
<evidence type="ECO:0000256" key="7">
    <source>
        <dbReference type="ARBA" id="ARBA00023125"/>
    </source>
</evidence>
<gene>
    <name evidence="12" type="ORF">EJ03DRAFT_244376</name>
</gene>
<sequence length="692" mass="77302">IYIHGKIAKHMKPHQVDGVQFMWREVTAAGEEGGQGCLLAHTMGLGKTMQSIALLAAIVEASQSTDREIRLQLPANLRPRDVGCGKNKRQLRLMILCPPVLITNWRNEIERWAGSALGNVFAVEAASKANQKQDLDDWYRVGGVLLIGNAVFRNFFKMKKNGDETAMAARLARSEELLLRGPEVVIADEVHHYKNAGTAISKAVNRIETHTRIGLTGTPMSNDVSEIYSLVNWAAPDFLGDPVEFKAKFQEPIENGMYWDSTSQEIRKSIIKLKVLHHEIQPKVHRADITVLKGSLKPKTEFVITVPLTETQTETYKRYVDSLVGGGRNEKASQVAIFGWLAVLMLLTNHPSAFMRKLLAPPAPKKKGKGKAPIEPEVDPEAFKAFGDEEVHTLGFSDEQIQQILGDMEDSLDPALSAKVSILMEILRLSEECGDQVLLFSHSIPTLDFLQQLFIYRNITHGRLDGKSAMKDRLPLIENFNAKKFNVLLISTRTGGTGLNIQGANRVIIFDFSFNPSWELQAVGRAYRFGQQKPVYVYRFVAGGTFETNLYNKQMFKTGLANRVVDKKNTRRSAQRNTKDYLYPPKPVPQQDLLQWKGKDPKVLDRMLEMHGPEEPGKLDTFMRRIETMEVLQQEGEDAPLNEEEQRQVNEMIEAEKTMGRGAGGSRRKTTDALGGVPASTAPSMSAARGAV</sequence>
<dbReference type="InterPro" id="IPR000330">
    <property type="entry name" value="SNF2_N"/>
</dbReference>
<dbReference type="OrthoDB" id="2020972at2759"/>
<dbReference type="InterPro" id="IPR044574">
    <property type="entry name" value="ARIP4-like"/>
</dbReference>
<dbReference type="PROSITE" id="PS51194">
    <property type="entry name" value="HELICASE_CTER"/>
    <property type="match status" value="1"/>
</dbReference>
<organism evidence="12 13">
    <name type="scientific">Teratosphaeria nubilosa</name>
    <dbReference type="NCBI Taxonomy" id="161662"/>
    <lineage>
        <taxon>Eukaryota</taxon>
        <taxon>Fungi</taxon>
        <taxon>Dikarya</taxon>
        <taxon>Ascomycota</taxon>
        <taxon>Pezizomycotina</taxon>
        <taxon>Dothideomycetes</taxon>
        <taxon>Dothideomycetidae</taxon>
        <taxon>Mycosphaerellales</taxon>
        <taxon>Teratosphaeriaceae</taxon>
        <taxon>Teratosphaeria</taxon>
    </lineage>
</organism>
<feature type="non-terminal residue" evidence="12">
    <location>
        <position position="1"/>
    </location>
</feature>
<proteinExistence type="inferred from homology"/>
<evidence type="ECO:0000256" key="1">
    <source>
        <dbReference type="ARBA" id="ARBA00004123"/>
    </source>
</evidence>
<name>A0A6G1L2R1_9PEZI</name>
<feature type="non-terminal residue" evidence="12">
    <location>
        <position position="692"/>
    </location>
</feature>
<keyword evidence="4" id="KW-0378">Hydrolase</keyword>
<dbReference type="GO" id="GO:0016887">
    <property type="term" value="F:ATP hydrolysis activity"/>
    <property type="evidence" value="ECO:0007669"/>
    <property type="project" value="InterPro"/>
</dbReference>
<dbReference type="GO" id="GO:0005524">
    <property type="term" value="F:ATP binding"/>
    <property type="evidence" value="ECO:0007669"/>
    <property type="project" value="UniProtKB-KW"/>
</dbReference>